<keyword evidence="3" id="KW-1185">Reference proteome</keyword>
<gene>
    <name evidence="2" type="ORF">F1189_09805</name>
</gene>
<feature type="transmembrane region" description="Helical" evidence="1">
    <location>
        <begin position="121"/>
        <end position="142"/>
    </location>
</feature>
<dbReference type="OrthoDB" id="7283648at2"/>
<evidence type="ECO:0000256" key="1">
    <source>
        <dbReference type="SAM" id="Phobius"/>
    </source>
</evidence>
<protein>
    <submittedName>
        <fullName evidence="2">DUF2842 domain-containing protein</fullName>
    </submittedName>
</protein>
<organism evidence="2 3">
    <name type="scientific">Rhodovastum atsumiense</name>
    <dbReference type="NCBI Taxonomy" id="504468"/>
    <lineage>
        <taxon>Bacteria</taxon>
        <taxon>Pseudomonadati</taxon>
        <taxon>Pseudomonadota</taxon>
        <taxon>Alphaproteobacteria</taxon>
        <taxon>Acetobacterales</taxon>
        <taxon>Acetobacteraceae</taxon>
        <taxon>Rhodovastum</taxon>
    </lineage>
</organism>
<reference evidence="2 3" key="1">
    <citation type="submission" date="2019-09" db="EMBL/GenBank/DDBJ databases">
        <title>Genome sequence of Rhodovastum atsumiense, a diverse member of the Acetobacteraceae family of non-sulfur purple photosynthetic bacteria.</title>
        <authorList>
            <person name="Meyer T."/>
            <person name="Kyndt J."/>
        </authorList>
    </citation>
    <scope>NUCLEOTIDE SEQUENCE [LARGE SCALE GENOMIC DNA]</scope>
    <source>
        <strain evidence="2 3">DSM 21279</strain>
    </source>
</reference>
<keyword evidence="1" id="KW-1133">Transmembrane helix</keyword>
<dbReference type="Proteomes" id="UP000325255">
    <property type="component" value="Unassembled WGS sequence"/>
</dbReference>
<name>A0A5M6IWW7_9PROT</name>
<dbReference type="InterPro" id="IPR021265">
    <property type="entry name" value="DUF2842"/>
</dbReference>
<comment type="caution">
    <text evidence="2">The sequence shown here is derived from an EMBL/GenBank/DDBJ whole genome shotgun (WGS) entry which is preliminary data.</text>
</comment>
<keyword evidence="1" id="KW-0472">Membrane</keyword>
<keyword evidence="1" id="KW-0812">Transmembrane</keyword>
<feature type="transmembrane region" description="Helical" evidence="1">
    <location>
        <begin position="154"/>
        <end position="176"/>
    </location>
</feature>
<evidence type="ECO:0000313" key="3">
    <source>
        <dbReference type="Proteomes" id="UP000325255"/>
    </source>
</evidence>
<dbReference type="Pfam" id="PF11003">
    <property type="entry name" value="DUF2842"/>
    <property type="match status" value="1"/>
</dbReference>
<proteinExistence type="predicted"/>
<accession>A0A5M6IWW7</accession>
<dbReference type="EMBL" id="VWPK01000012">
    <property type="protein sequence ID" value="KAA5612459.1"/>
    <property type="molecule type" value="Genomic_DNA"/>
</dbReference>
<sequence>MPQQGGDVVEKDSGFRKIRDAPDVVLQIHRLGPRCQCSACRTPARSRQGRLQARDGTGTAESRGFAAPRWDAPILAWATPYTWIPAARARCRATCRFPRLRRGCWRTPKGRGNGGGMSRTPLALIAGILGFGAYVVGVVSLADALAPMHPLAELLYFGVAGVAWALPGRWLLLWAARRR</sequence>
<dbReference type="AlphaFoldDB" id="A0A5M6IWW7"/>
<evidence type="ECO:0000313" key="2">
    <source>
        <dbReference type="EMBL" id="KAA5612459.1"/>
    </source>
</evidence>